<gene>
    <name evidence="1" type="ORF">JCM15548_14683</name>
</gene>
<dbReference type="AlphaFoldDB" id="A0A0E9LRA1"/>
<dbReference type="Proteomes" id="UP000032900">
    <property type="component" value="Unassembled WGS sequence"/>
</dbReference>
<accession>A0A0E9LRA1</accession>
<comment type="caution">
    <text evidence="1">The sequence shown here is derived from an EMBL/GenBank/DDBJ whole genome shotgun (WGS) entry which is preliminary data.</text>
</comment>
<dbReference type="EMBL" id="BAZW01000109">
    <property type="protein sequence ID" value="GAO27828.1"/>
    <property type="molecule type" value="Genomic_DNA"/>
</dbReference>
<proteinExistence type="predicted"/>
<protein>
    <submittedName>
        <fullName evidence="1">Uncharacterized protein</fullName>
    </submittedName>
</protein>
<evidence type="ECO:0000313" key="2">
    <source>
        <dbReference type="Proteomes" id="UP000032900"/>
    </source>
</evidence>
<reference evidence="1 2" key="1">
    <citation type="journal article" date="2015" name="Microbes Environ.">
        <title>Distribution and evolution of nitrogen fixation genes in the phylum bacteroidetes.</title>
        <authorList>
            <person name="Inoue J."/>
            <person name="Oshima K."/>
            <person name="Suda W."/>
            <person name="Sakamoto M."/>
            <person name="Iino T."/>
            <person name="Noda S."/>
            <person name="Hongoh Y."/>
            <person name="Hattori M."/>
            <person name="Ohkuma M."/>
        </authorList>
    </citation>
    <scope>NUCLEOTIDE SEQUENCE [LARGE SCALE GENOMIC DNA]</scope>
    <source>
        <strain evidence="1">JCM 15548</strain>
    </source>
</reference>
<sequence length="50" mass="5468">MGLLFIGCISPISSVAFTNPLCLLPSFKVQNSIWSPLLPQPKQLKVLVVE</sequence>
<name>A0A0E9LRA1_9BACT</name>
<organism evidence="1 2">
    <name type="scientific">Geofilum rubicundum JCM 15548</name>
    <dbReference type="NCBI Taxonomy" id="1236989"/>
    <lineage>
        <taxon>Bacteria</taxon>
        <taxon>Pseudomonadati</taxon>
        <taxon>Bacteroidota</taxon>
        <taxon>Bacteroidia</taxon>
        <taxon>Marinilabiliales</taxon>
        <taxon>Marinilabiliaceae</taxon>
        <taxon>Geofilum</taxon>
    </lineage>
</organism>
<evidence type="ECO:0000313" key="1">
    <source>
        <dbReference type="EMBL" id="GAO27828.1"/>
    </source>
</evidence>
<dbReference type="STRING" id="1236989.JCM15548_14683"/>
<keyword evidence="2" id="KW-1185">Reference proteome</keyword>